<name>R7ZTQ7_9BACT</name>
<protein>
    <recommendedName>
        <fullName evidence="2 3">Single-stranded DNA-binding protein</fullName>
        <shortName evidence="2">SSB</shortName>
    </recommendedName>
</protein>
<dbReference type="SUPFAM" id="SSF50249">
    <property type="entry name" value="Nucleic acid-binding proteins"/>
    <property type="match status" value="1"/>
</dbReference>
<accession>R7ZTQ7</accession>
<organism evidence="4 5">
    <name type="scientific">Lunatimonas lonarensis</name>
    <dbReference type="NCBI Taxonomy" id="1232681"/>
    <lineage>
        <taxon>Bacteria</taxon>
        <taxon>Pseudomonadati</taxon>
        <taxon>Bacteroidota</taxon>
        <taxon>Cytophagia</taxon>
        <taxon>Cytophagales</taxon>
        <taxon>Cyclobacteriaceae</taxon>
    </lineage>
</organism>
<dbReference type="PIRSF" id="PIRSF002070">
    <property type="entry name" value="SSB"/>
    <property type="match status" value="1"/>
</dbReference>
<evidence type="ECO:0000313" key="4">
    <source>
        <dbReference type="EMBL" id="EON77526.1"/>
    </source>
</evidence>
<dbReference type="Gene3D" id="2.40.50.140">
    <property type="entry name" value="Nucleic acid-binding proteins"/>
    <property type="match status" value="1"/>
</dbReference>
<dbReference type="AlphaFoldDB" id="R7ZTQ7"/>
<dbReference type="STRING" id="1232681.ADIS_2056"/>
<evidence type="ECO:0000256" key="1">
    <source>
        <dbReference type="ARBA" id="ARBA00023125"/>
    </source>
</evidence>
<keyword evidence="1 2" id="KW-0238">DNA-binding</keyword>
<reference evidence="4 5" key="1">
    <citation type="submission" date="2013-02" db="EMBL/GenBank/DDBJ databases">
        <title>A novel strain isolated from Lonar lake, Maharashtra, India.</title>
        <authorList>
            <person name="Singh A."/>
        </authorList>
    </citation>
    <scope>NUCLEOTIDE SEQUENCE [LARGE SCALE GENOMIC DNA]</scope>
    <source>
        <strain evidence="4 5">AK24</strain>
    </source>
</reference>
<dbReference type="HAMAP" id="MF_00984">
    <property type="entry name" value="SSB"/>
    <property type="match status" value="1"/>
</dbReference>
<keyword evidence="5" id="KW-1185">Reference proteome</keyword>
<dbReference type="InterPro" id="IPR012340">
    <property type="entry name" value="NA-bd_OB-fold"/>
</dbReference>
<evidence type="ECO:0000313" key="5">
    <source>
        <dbReference type="Proteomes" id="UP000013909"/>
    </source>
</evidence>
<dbReference type="PATRIC" id="fig|1288963.3.peg.2047"/>
<dbReference type="CDD" id="cd04496">
    <property type="entry name" value="SSB_OBF"/>
    <property type="match status" value="1"/>
</dbReference>
<dbReference type="PANTHER" id="PTHR10302:SF0">
    <property type="entry name" value="SINGLE-STRANDED DNA-BINDING PROTEIN, MITOCHONDRIAL"/>
    <property type="match status" value="1"/>
</dbReference>
<proteinExistence type="inferred from homology"/>
<dbReference type="InterPro" id="IPR000424">
    <property type="entry name" value="Primosome_PriB/ssb"/>
</dbReference>
<gene>
    <name evidence="4" type="ORF">ADIS_2056</name>
</gene>
<dbReference type="PROSITE" id="PS50935">
    <property type="entry name" value="SSB"/>
    <property type="match status" value="1"/>
</dbReference>
<dbReference type="EMBL" id="AQHR01000054">
    <property type="protein sequence ID" value="EON77526.1"/>
    <property type="molecule type" value="Genomic_DNA"/>
</dbReference>
<evidence type="ECO:0000256" key="2">
    <source>
        <dbReference type="HAMAP-Rule" id="MF_00984"/>
    </source>
</evidence>
<dbReference type="InterPro" id="IPR011344">
    <property type="entry name" value="ssDNA-bd"/>
</dbReference>
<dbReference type="NCBIfam" id="TIGR00621">
    <property type="entry name" value="ssb"/>
    <property type="match status" value="1"/>
</dbReference>
<comment type="caution">
    <text evidence="4">The sequence shown here is derived from an EMBL/GenBank/DDBJ whole genome shotgun (WGS) entry which is preliminary data.</text>
</comment>
<dbReference type="GO" id="GO:0003697">
    <property type="term" value="F:single-stranded DNA binding"/>
    <property type="evidence" value="ECO:0007669"/>
    <property type="project" value="UniProtKB-UniRule"/>
</dbReference>
<dbReference type="GO" id="GO:0006260">
    <property type="term" value="P:DNA replication"/>
    <property type="evidence" value="ECO:0007669"/>
    <property type="project" value="InterPro"/>
</dbReference>
<comment type="caution">
    <text evidence="2">Lacks conserved residue(s) required for the propagation of feature annotation.</text>
</comment>
<dbReference type="Proteomes" id="UP000013909">
    <property type="component" value="Unassembled WGS sequence"/>
</dbReference>
<dbReference type="GO" id="GO:0009295">
    <property type="term" value="C:nucleoid"/>
    <property type="evidence" value="ECO:0007669"/>
    <property type="project" value="TreeGrafter"/>
</dbReference>
<evidence type="ECO:0000256" key="3">
    <source>
        <dbReference type="PIRNR" id="PIRNR002070"/>
    </source>
</evidence>
<sequence length="106" mass="11824">MIGRLGAKADYRTLNTGTTMARFRLATNESYKNAKGERVDETYWHSLVAFGKAADIIHKYTDKGSEIGIEGKLVSKSYEDKSGEKKFVTEVQVSEVLLMGERVSKS</sequence>
<dbReference type="PANTHER" id="PTHR10302">
    <property type="entry name" value="SINGLE-STRANDED DNA-BINDING PROTEIN"/>
    <property type="match status" value="1"/>
</dbReference>
<comment type="subunit">
    <text evidence="2">Homotetramer.</text>
</comment>
<dbReference type="Pfam" id="PF00436">
    <property type="entry name" value="SSB"/>
    <property type="match status" value="1"/>
</dbReference>